<keyword evidence="1" id="KW-0472">Membrane</keyword>
<reference evidence="2" key="1">
    <citation type="submission" date="2014-09" db="EMBL/GenBank/DDBJ databases">
        <authorList>
            <person name="Magalhaes I.L.F."/>
            <person name="Oliveira U."/>
            <person name="Santos F.R."/>
            <person name="Vidigal T.H.D.A."/>
            <person name="Brescovit A.D."/>
            <person name="Santos A.J."/>
        </authorList>
    </citation>
    <scope>NUCLEOTIDE SEQUENCE</scope>
    <source>
        <tissue evidence="2">Shoot tissue taken approximately 20 cm above the soil surface</tissue>
    </source>
</reference>
<keyword evidence="1" id="KW-0812">Transmembrane</keyword>
<keyword evidence="1" id="KW-1133">Transmembrane helix</keyword>
<name>A0A0A8YM51_ARUDO</name>
<evidence type="ECO:0000313" key="2">
    <source>
        <dbReference type="EMBL" id="JAD27629.1"/>
    </source>
</evidence>
<dbReference type="EMBL" id="GBRH01270266">
    <property type="protein sequence ID" value="JAD27629.1"/>
    <property type="molecule type" value="Transcribed_RNA"/>
</dbReference>
<proteinExistence type="predicted"/>
<organism evidence="2">
    <name type="scientific">Arundo donax</name>
    <name type="common">Giant reed</name>
    <name type="synonym">Donax arundinaceus</name>
    <dbReference type="NCBI Taxonomy" id="35708"/>
    <lineage>
        <taxon>Eukaryota</taxon>
        <taxon>Viridiplantae</taxon>
        <taxon>Streptophyta</taxon>
        <taxon>Embryophyta</taxon>
        <taxon>Tracheophyta</taxon>
        <taxon>Spermatophyta</taxon>
        <taxon>Magnoliopsida</taxon>
        <taxon>Liliopsida</taxon>
        <taxon>Poales</taxon>
        <taxon>Poaceae</taxon>
        <taxon>PACMAD clade</taxon>
        <taxon>Arundinoideae</taxon>
        <taxon>Arundineae</taxon>
        <taxon>Arundo</taxon>
    </lineage>
</organism>
<dbReference type="AlphaFoldDB" id="A0A0A8YM51"/>
<reference evidence="2" key="2">
    <citation type="journal article" date="2015" name="Data Brief">
        <title>Shoot transcriptome of the giant reed, Arundo donax.</title>
        <authorList>
            <person name="Barrero R.A."/>
            <person name="Guerrero F.D."/>
            <person name="Moolhuijzen P."/>
            <person name="Goolsby J.A."/>
            <person name="Tidwell J."/>
            <person name="Bellgard S.E."/>
            <person name="Bellgard M.I."/>
        </authorList>
    </citation>
    <scope>NUCLEOTIDE SEQUENCE</scope>
    <source>
        <tissue evidence="2">Shoot tissue taken approximately 20 cm above the soil surface</tissue>
    </source>
</reference>
<accession>A0A0A8YM51</accession>
<feature type="transmembrane region" description="Helical" evidence="1">
    <location>
        <begin position="6"/>
        <end position="22"/>
    </location>
</feature>
<protein>
    <submittedName>
        <fullName evidence="2">Uncharacterized protein</fullName>
    </submittedName>
</protein>
<evidence type="ECO:0000256" key="1">
    <source>
        <dbReference type="SAM" id="Phobius"/>
    </source>
</evidence>
<sequence length="27" mass="3081">MSQVYNSFVAVTIFCILYYFIVGSTTL</sequence>